<dbReference type="SMART" id="SM01114">
    <property type="entry name" value="CXC"/>
    <property type="match status" value="1"/>
</dbReference>
<reference evidence="2" key="1">
    <citation type="submission" date="2021-02" db="EMBL/GenBank/DDBJ databases">
        <authorList>
            <person name="Nowell W R."/>
        </authorList>
    </citation>
    <scope>NUCLEOTIDE SEQUENCE</scope>
</reference>
<sequence length="387" mass="45670">MSQSNLHLLDLPNELLFIILNKFGNVNALYSLLGHINERFDSLLQDNIFTKTLHLIKISSTYDDISSFDDSILNRFCSGILPKIHHNDDNLPHLKCFSLICYEKTNAYDNRVLPLLRRMTYLEKLTLYLRLHDRNIFVNGTHLHREILMHMSQPHTFIFYISTEIEINDSIDRLSDNDIQQTFTNIGYHRVACAMMWTDDEDSDEDQQQNTYRNNDQITQRYSNKGKKDKCNCRRGCSKRSCCCFKFGSGCNTSCGCGTSCQNMFNYLNYFFGEDGAYNGNSCFTKWLIKHAKNADELKMIDRKKLHQSIMQSPSYRKVRKDEEFADWMKQWCKISEYEEIEHIQKIFRMLLSDDTSNYYYSFCYNDRMIFDINVCSNGRYLDITIL</sequence>
<evidence type="ECO:0000313" key="2">
    <source>
        <dbReference type="EMBL" id="CAF4014324.1"/>
    </source>
</evidence>
<organism evidence="2 3">
    <name type="scientific">Rotaria sordida</name>
    <dbReference type="NCBI Taxonomy" id="392033"/>
    <lineage>
        <taxon>Eukaryota</taxon>
        <taxon>Metazoa</taxon>
        <taxon>Spiralia</taxon>
        <taxon>Gnathifera</taxon>
        <taxon>Rotifera</taxon>
        <taxon>Eurotatoria</taxon>
        <taxon>Bdelloidea</taxon>
        <taxon>Philodinida</taxon>
        <taxon>Philodinidae</taxon>
        <taxon>Rotaria</taxon>
    </lineage>
</organism>
<name>A0A819PTK3_9BILA</name>
<comment type="caution">
    <text evidence="2">The sequence shown here is derived from an EMBL/GenBank/DDBJ whole genome shotgun (WGS) entry which is preliminary data.</text>
</comment>
<proteinExistence type="predicted"/>
<gene>
    <name evidence="2" type="ORF">JBS370_LOCUS27026</name>
</gene>
<dbReference type="InterPro" id="IPR001810">
    <property type="entry name" value="F-box_dom"/>
</dbReference>
<evidence type="ECO:0000259" key="1">
    <source>
        <dbReference type="PROSITE" id="PS50181"/>
    </source>
</evidence>
<evidence type="ECO:0000313" key="3">
    <source>
        <dbReference type="Proteomes" id="UP000663836"/>
    </source>
</evidence>
<feature type="domain" description="F-box" evidence="1">
    <location>
        <begin position="5"/>
        <end position="53"/>
    </location>
</feature>
<dbReference type="EMBL" id="CAJOBD010004948">
    <property type="protein sequence ID" value="CAF4014324.1"/>
    <property type="molecule type" value="Genomic_DNA"/>
</dbReference>
<dbReference type="InterPro" id="IPR033467">
    <property type="entry name" value="Tesmin/TSO1-like_CXC"/>
</dbReference>
<dbReference type="PROSITE" id="PS50181">
    <property type="entry name" value="FBOX"/>
    <property type="match status" value="1"/>
</dbReference>
<protein>
    <recommendedName>
        <fullName evidence="1">F-box domain-containing protein</fullName>
    </recommendedName>
</protein>
<dbReference type="Proteomes" id="UP000663836">
    <property type="component" value="Unassembled WGS sequence"/>
</dbReference>
<dbReference type="AlphaFoldDB" id="A0A819PTK3"/>
<accession>A0A819PTK3</accession>